<evidence type="ECO:0000256" key="3">
    <source>
        <dbReference type="ARBA" id="ARBA00023146"/>
    </source>
</evidence>
<gene>
    <name evidence="6" type="ORF">JWYL7_0026</name>
    <name evidence="7" type="ORF">SAMN05661008_01790</name>
</gene>
<dbReference type="EMBL" id="LSFY01000001">
    <property type="protein sequence ID" value="KXZ38953.1"/>
    <property type="molecule type" value="Genomic_DNA"/>
</dbReference>
<sequence>MKLNDIYIKTYKQSPLDTQVESLNLLYRSGFLKYLEDGSYVYTILGNLFFKELENFIKEKFKDYKDISVSHTICNPENVFNNEIKSYKELPVKLAYKSFLKNDEYKFKDGLLNPKVDNVLNLIDIGNGEDIDFKIKTIKENVDQILSHLNIKFIKSDNKNYKTKYFYKTSYPLKEIISCENCGYNDYKIKAKSCPEKELSTEQIKEKEYIYTPNIGSIDELEKFLDISSTKLIKTLIFKCEEKIIAVLLRGDRALNINLLSEFLNLPKEKITMADEEDIKKATNAKVGFAGPIGIKVDKVLADEEVLYIKNAVVGANKTDYHIKNVNYNKDFTVDDIGNFKLASENEKCINCSSQLKLENGTSFIDIDVIKTKYTHLNSQGKEENLYNIKVKFYLDRLFSIIVEENKDEYGIKWPKDVSYFDYHVIIGNIKNENEVKVSLNIYNNLKDKGYNVLLDDRKERIGFKFKDSELIGIPKIIVVGKEIENNLIEVKDRIGNVSIKEDITTFTSLE</sequence>
<dbReference type="EMBL" id="FRBG01000019">
    <property type="protein sequence ID" value="SHL27276.1"/>
    <property type="molecule type" value="Genomic_DNA"/>
</dbReference>
<dbReference type="Proteomes" id="UP000092605">
    <property type="component" value="Unassembled WGS sequence"/>
</dbReference>
<keyword evidence="9" id="KW-1185">Reference proteome</keyword>
<dbReference type="Pfam" id="PF04073">
    <property type="entry name" value="tRNA_edit"/>
    <property type="match status" value="1"/>
</dbReference>
<dbReference type="SUPFAM" id="SSF55826">
    <property type="entry name" value="YbaK/ProRS associated domain"/>
    <property type="match status" value="1"/>
</dbReference>
<dbReference type="PANTHER" id="PTHR42753:SF2">
    <property type="entry name" value="PROLINE--TRNA LIGASE"/>
    <property type="match status" value="1"/>
</dbReference>
<dbReference type="Gene3D" id="3.30.930.10">
    <property type="entry name" value="Bira Bifunctional Protein, Domain 2"/>
    <property type="match status" value="1"/>
</dbReference>
<dbReference type="AlphaFoldDB" id="A0A150FMT1"/>
<keyword evidence="3 6" id="KW-0436">Ligase</keyword>
<dbReference type="Gene3D" id="3.90.960.10">
    <property type="entry name" value="YbaK/aminoacyl-tRNA synthetase-associated domain"/>
    <property type="match status" value="1"/>
</dbReference>
<proteinExistence type="predicted"/>
<evidence type="ECO:0000313" key="8">
    <source>
        <dbReference type="Proteomes" id="UP000092605"/>
    </source>
</evidence>
<organism evidence="6 8">
    <name type="scientific">Alkalithermobacter thermoalcaliphilus JW-YL-7 = DSM 7308</name>
    <dbReference type="NCBI Taxonomy" id="1121328"/>
    <lineage>
        <taxon>Bacteria</taxon>
        <taxon>Bacillati</taxon>
        <taxon>Bacillota</taxon>
        <taxon>Clostridia</taxon>
        <taxon>Peptostreptococcales</taxon>
        <taxon>Tepidibacteraceae</taxon>
        <taxon>Alkalithermobacter</taxon>
    </lineage>
</organism>
<name>A0A150FMT1_CLOPD</name>
<dbReference type="PANTHER" id="PTHR42753">
    <property type="entry name" value="MITOCHONDRIAL RIBOSOME PROTEIN L39/PROLYL-TRNA LIGASE FAMILY MEMBER"/>
    <property type="match status" value="1"/>
</dbReference>
<dbReference type="OrthoDB" id="9809052at2"/>
<dbReference type="Pfam" id="PF03129">
    <property type="entry name" value="HGTP_anticodon"/>
    <property type="match status" value="1"/>
</dbReference>
<keyword evidence="3 6" id="KW-0030">Aminoacyl-tRNA synthetase</keyword>
<dbReference type="GO" id="GO:0016740">
    <property type="term" value="F:transferase activity"/>
    <property type="evidence" value="ECO:0007669"/>
    <property type="project" value="UniProtKB-ARBA"/>
</dbReference>
<keyword evidence="2" id="KW-0547">Nucleotide-binding</keyword>
<dbReference type="GO" id="GO:0005524">
    <property type="term" value="F:ATP binding"/>
    <property type="evidence" value="ECO:0007669"/>
    <property type="project" value="UniProtKB-KW"/>
</dbReference>
<dbReference type="Gene3D" id="3.40.50.800">
    <property type="entry name" value="Anticodon-binding domain"/>
    <property type="match status" value="1"/>
</dbReference>
<dbReference type="InterPro" id="IPR007214">
    <property type="entry name" value="YbaK/aa-tRNA-synth-assoc-dom"/>
</dbReference>
<dbReference type="SUPFAM" id="SSF55681">
    <property type="entry name" value="Class II aaRS and biotin synthetases"/>
    <property type="match status" value="1"/>
</dbReference>
<dbReference type="InterPro" id="IPR004154">
    <property type="entry name" value="Anticodon-bd"/>
</dbReference>
<evidence type="ECO:0000259" key="5">
    <source>
        <dbReference type="Pfam" id="PF04073"/>
    </source>
</evidence>
<dbReference type="GO" id="GO:0004827">
    <property type="term" value="F:proline-tRNA ligase activity"/>
    <property type="evidence" value="ECO:0007669"/>
    <property type="project" value="TreeGrafter"/>
</dbReference>
<dbReference type="STRING" id="1121328.JWYL7_0026"/>
<comment type="caution">
    <text evidence="6">The sequence shown here is derived from an EMBL/GenBank/DDBJ whole genome shotgun (WGS) entry which is preliminary data.</text>
</comment>
<keyword evidence="2" id="KW-0067">ATP-binding</keyword>
<dbReference type="CDD" id="cd04334">
    <property type="entry name" value="ProRS-INS"/>
    <property type="match status" value="1"/>
</dbReference>
<evidence type="ECO:0000313" key="9">
    <source>
        <dbReference type="Proteomes" id="UP000323392"/>
    </source>
</evidence>
<dbReference type="GO" id="GO:0006433">
    <property type="term" value="P:prolyl-tRNA aminoacylation"/>
    <property type="evidence" value="ECO:0007669"/>
    <property type="project" value="TreeGrafter"/>
</dbReference>
<reference evidence="7 9" key="2">
    <citation type="submission" date="2016-11" db="EMBL/GenBank/DDBJ databases">
        <authorList>
            <person name="Varghese N."/>
            <person name="Submissions S."/>
        </authorList>
    </citation>
    <scope>NUCLEOTIDE SEQUENCE [LARGE SCALE GENOMIC DNA]</scope>
    <source>
        <strain evidence="7 9">DSM 7308</strain>
    </source>
</reference>
<protein>
    <submittedName>
        <fullName evidence="6 7">Prolyl-tRNA synthetase</fullName>
    </submittedName>
</protein>
<dbReference type="Proteomes" id="UP000323392">
    <property type="component" value="Unassembled WGS sequence"/>
</dbReference>
<dbReference type="InterPro" id="IPR036621">
    <property type="entry name" value="Anticodon-bd_dom_sf"/>
</dbReference>
<evidence type="ECO:0000256" key="1">
    <source>
        <dbReference type="ARBA" id="ARBA00022490"/>
    </source>
</evidence>
<dbReference type="InterPro" id="IPR050062">
    <property type="entry name" value="Pro-tRNA_synthetase"/>
</dbReference>
<accession>A0A150FMT1</accession>
<dbReference type="InterPro" id="IPR044140">
    <property type="entry name" value="ProRS_anticodon_short"/>
</dbReference>
<evidence type="ECO:0000313" key="7">
    <source>
        <dbReference type="EMBL" id="SHL27276.1"/>
    </source>
</evidence>
<reference evidence="6 8" key="1">
    <citation type="submission" date="2016-02" db="EMBL/GenBank/DDBJ databases">
        <title>Draft genome sequence for Clostridium paradoxum JW-YL-7.</title>
        <authorList>
            <person name="Utturkar S.M."/>
            <person name="Lancaster A."/>
            <person name="Poole F.L."/>
            <person name="Adams M.W."/>
            <person name="Brown S.D."/>
        </authorList>
    </citation>
    <scope>NUCLEOTIDE SEQUENCE [LARGE SCALE GENOMIC DNA]</scope>
    <source>
        <strain evidence="6 8">JW-YL-7</strain>
    </source>
</reference>
<dbReference type="GO" id="GO:0002161">
    <property type="term" value="F:aminoacyl-tRNA deacylase activity"/>
    <property type="evidence" value="ECO:0007669"/>
    <property type="project" value="InterPro"/>
</dbReference>
<dbReference type="GO" id="GO:0140096">
    <property type="term" value="F:catalytic activity, acting on a protein"/>
    <property type="evidence" value="ECO:0007669"/>
    <property type="project" value="UniProtKB-ARBA"/>
</dbReference>
<dbReference type="InterPro" id="IPR036754">
    <property type="entry name" value="YbaK/aa-tRNA-synt-asso_dom_sf"/>
</dbReference>
<feature type="domain" description="YbaK/aminoacyl-tRNA synthetase-associated" evidence="5">
    <location>
        <begin position="212"/>
        <end position="327"/>
    </location>
</feature>
<dbReference type="CDD" id="cd00861">
    <property type="entry name" value="ProRS_anticodon_short"/>
    <property type="match status" value="1"/>
</dbReference>
<feature type="domain" description="Anticodon-binding" evidence="4">
    <location>
        <begin position="427"/>
        <end position="494"/>
    </location>
</feature>
<evidence type="ECO:0000256" key="2">
    <source>
        <dbReference type="ARBA" id="ARBA00022840"/>
    </source>
</evidence>
<evidence type="ECO:0000313" key="6">
    <source>
        <dbReference type="EMBL" id="KXZ38953.1"/>
    </source>
</evidence>
<dbReference type="SUPFAM" id="SSF52954">
    <property type="entry name" value="Class II aaRS ABD-related"/>
    <property type="match status" value="1"/>
</dbReference>
<dbReference type="RefSeq" id="WP_066067258.1">
    <property type="nucleotide sequence ID" value="NZ_FRBG01000019.1"/>
</dbReference>
<keyword evidence="1" id="KW-0963">Cytoplasm</keyword>
<evidence type="ECO:0000259" key="4">
    <source>
        <dbReference type="Pfam" id="PF03129"/>
    </source>
</evidence>
<dbReference type="PATRIC" id="fig|1121328.3.peg.26"/>
<dbReference type="GO" id="GO:0005829">
    <property type="term" value="C:cytosol"/>
    <property type="evidence" value="ECO:0007669"/>
    <property type="project" value="TreeGrafter"/>
</dbReference>
<dbReference type="InterPro" id="IPR045864">
    <property type="entry name" value="aa-tRNA-synth_II/BPL/LPL"/>
</dbReference>